<proteinExistence type="predicted"/>
<sequence>MNKDELIKKVSEILWTNEKELSDGFDFYAGGYPEAEETVNEIAEQIVNCIDASNKE</sequence>
<name>A0A6M3K975_9ZZZZ</name>
<dbReference type="AlphaFoldDB" id="A0A6M3K975"/>
<gene>
    <name evidence="1" type="ORF">MM415A01080_0007</name>
</gene>
<dbReference type="EMBL" id="MT142333">
    <property type="protein sequence ID" value="QJA78360.1"/>
    <property type="molecule type" value="Genomic_DNA"/>
</dbReference>
<protein>
    <submittedName>
        <fullName evidence="1">Uncharacterized protein</fullName>
    </submittedName>
</protein>
<reference evidence="1" key="1">
    <citation type="submission" date="2020-03" db="EMBL/GenBank/DDBJ databases">
        <title>The deep terrestrial virosphere.</title>
        <authorList>
            <person name="Holmfeldt K."/>
            <person name="Nilsson E."/>
            <person name="Simone D."/>
            <person name="Lopez-Fernandez M."/>
            <person name="Wu X."/>
            <person name="de Brujin I."/>
            <person name="Lundin D."/>
            <person name="Andersson A."/>
            <person name="Bertilsson S."/>
            <person name="Dopson M."/>
        </authorList>
    </citation>
    <scope>NUCLEOTIDE SEQUENCE</scope>
    <source>
        <strain evidence="1">MM415A01080</strain>
    </source>
</reference>
<accession>A0A6M3K975</accession>
<organism evidence="1">
    <name type="scientific">viral metagenome</name>
    <dbReference type="NCBI Taxonomy" id="1070528"/>
    <lineage>
        <taxon>unclassified sequences</taxon>
        <taxon>metagenomes</taxon>
        <taxon>organismal metagenomes</taxon>
    </lineage>
</organism>
<evidence type="ECO:0000313" key="1">
    <source>
        <dbReference type="EMBL" id="QJA78360.1"/>
    </source>
</evidence>